<evidence type="ECO:0008006" key="3">
    <source>
        <dbReference type="Google" id="ProtNLM"/>
    </source>
</evidence>
<gene>
    <name evidence="2" type="ORF">LCGC14_1851300</name>
</gene>
<dbReference type="GO" id="GO:0004803">
    <property type="term" value="F:transposase activity"/>
    <property type="evidence" value="ECO:0007669"/>
    <property type="project" value="InterPro"/>
</dbReference>
<dbReference type="InterPro" id="IPR002514">
    <property type="entry name" value="Transposase_8"/>
</dbReference>
<name>A0A0F9GYL8_9ZZZZ</name>
<dbReference type="GO" id="GO:0003677">
    <property type="term" value="F:DNA binding"/>
    <property type="evidence" value="ECO:0007669"/>
    <property type="project" value="InterPro"/>
</dbReference>
<dbReference type="EMBL" id="LAZR01018599">
    <property type="protein sequence ID" value="KKL95766.1"/>
    <property type="molecule type" value="Genomic_DNA"/>
</dbReference>
<evidence type="ECO:0000256" key="1">
    <source>
        <dbReference type="SAM" id="Coils"/>
    </source>
</evidence>
<dbReference type="GO" id="GO:0006313">
    <property type="term" value="P:DNA transposition"/>
    <property type="evidence" value="ECO:0007669"/>
    <property type="project" value="InterPro"/>
</dbReference>
<evidence type="ECO:0000313" key="2">
    <source>
        <dbReference type="EMBL" id="KKL95766.1"/>
    </source>
</evidence>
<dbReference type="Gene3D" id="1.10.10.60">
    <property type="entry name" value="Homeodomain-like"/>
    <property type="match status" value="1"/>
</dbReference>
<proteinExistence type="predicted"/>
<sequence length="96" mass="10812">MTKRPKRGSRRVYGEELKAEAVQMMLDGHNAESVAANLGISGANLLYRWKAKMIGQSGPAVETLDARVLQLENELRRTERERDILKKALAIFSQKT</sequence>
<comment type="caution">
    <text evidence="2">The sequence shown here is derived from an EMBL/GenBank/DDBJ whole genome shotgun (WGS) entry which is preliminary data.</text>
</comment>
<reference evidence="2" key="1">
    <citation type="journal article" date="2015" name="Nature">
        <title>Complex archaea that bridge the gap between prokaryotes and eukaryotes.</title>
        <authorList>
            <person name="Spang A."/>
            <person name="Saw J.H."/>
            <person name="Jorgensen S.L."/>
            <person name="Zaremba-Niedzwiedzka K."/>
            <person name="Martijn J."/>
            <person name="Lind A.E."/>
            <person name="van Eijk R."/>
            <person name="Schleper C."/>
            <person name="Guy L."/>
            <person name="Ettema T.J."/>
        </authorList>
    </citation>
    <scope>NUCLEOTIDE SEQUENCE</scope>
</reference>
<dbReference type="SUPFAM" id="SSF46689">
    <property type="entry name" value="Homeodomain-like"/>
    <property type="match status" value="1"/>
</dbReference>
<keyword evidence="1" id="KW-0175">Coiled coil</keyword>
<protein>
    <recommendedName>
        <fullName evidence="3">Transposase</fullName>
    </recommendedName>
</protein>
<feature type="coiled-coil region" evidence="1">
    <location>
        <begin position="61"/>
        <end position="95"/>
    </location>
</feature>
<dbReference type="AlphaFoldDB" id="A0A0F9GYL8"/>
<dbReference type="Pfam" id="PF01527">
    <property type="entry name" value="HTH_Tnp_1"/>
    <property type="match status" value="1"/>
</dbReference>
<accession>A0A0F9GYL8</accession>
<dbReference type="InterPro" id="IPR009057">
    <property type="entry name" value="Homeodomain-like_sf"/>
</dbReference>
<organism evidence="2">
    <name type="scientific">marine sediment metagenome</name>
    <dbReference type="NCBI Taxonomy" id="412755"/>
    <lineage>
        <taxon>unclassified sequences</taxon>
        <taxon>metagenomes</taxon>
        <taxon>ecological metagenomes</taxon>
    </lineage>
</organism>